<dbReference type="HOGENOM" id="CLU_2943974_0_0_1"/>
<sequence length="60" mass="6573">MNGLYKSQCAATGMVMPIIETRQEWHAVVPYLVAVVYHLKMTLKISALRVGALDVSGPDV</sequence>
<proteinExistence type="predicted"/>
<accession>K1PEX1</accession>
<dbReference type="AlphaFoldDB" id="K1PEX1"/>
<protein>
    <submittedName>
        <fullName evidence="1">Uncharacterized protein</fullName>
    </submittedName>
</protein>
<dbReference type="EMBL" id="JH817042">
    <property type="protein sequence ID" value="EKC22437.1"/>
    <property type="molecule type" value="Genomic_DNA"/>
</dbReference>
<organism evidence="1">
    <name type="scientific">Magallana gigas</name>
    <name type="common">Pacific oyster</name>
    <name type="synonym">Crassostrea gigas</name>
    <dbReference type="NCBI Taxonomy" id="29159"/>
    <lineage>
        <taxon>Eukaryota</taxon>
        <taxon>Metazoa</taxon>
        <taxon>Spiralia</taxon>
        <taxon>Lophotrochozoa</taxon>
        <taxon>Mollusca</taxon>
        <taxon>Bivalvia</taxon>
        <taxon>Autobranchia</taxon>
        <taxon>Pteriomorphia</taxon>
        <taxon>Ostreida</taxon>
        <taxon>Ostreoidea</taxon>
        <taxon>Ostreidae</taxon>
        <taxon>Magallana</taxon>
    </lineage>
</organism>
<reference evidence="1" key="1">
    <citation type="journal article" date="2012" name="Nature">
        <title>The oyster genome reveals stress adaptation and complexity of shell formation.</title>
        <authorList>
            <person name="Zhang G."/>
            <person name="Fang X."/>
            <person name="Guo X."/>
            <person name="Li L."/>
            <person name="Luo R."/>
            <person name="Xu F."/>
            <person name="Yang P."/>
            <person name="Zhang L."/>
            <person name="Wang X."/>
            <person name="Qi H."/>
            <person name="Xiong Z."/>
            <person name="Que H."/>
            <person name="Xie Y."/>
            <person name="Holland P.W."/>
            <person name="Paps J."/>
            <person name="Zhu Y."/>
            <person name="Wu F."/>
            <person name="Chen Y."/>
            <person name="Wang J."/>
            <person name="Peng C."/>
            <person name="Meng J."/>
            <person name="Yang L."/>
            <person name="Liu J."/>
            <person name="Wen B."/>
            <person name="Zhang N."/>
            <person name="Huang Z."/>
            <person name="Zhu Q."/>
            <person name="Feng Y."/>
            <person name="Mount A."/>
            <person name="Hedgecock D."/>
            <person name="Xu Z."/>
            <person name="Liu Y."/>
            <person name="Domazet-Loso T."/>
            <person name="Du Y."/>
            <person name="Sun X."/>
            <person name="Zhang S."/>
            <person name="Liu B."/>
            <person name="Cheng P."/>
            <person name="Jiang X."/>
            <person name="Li J."/>
            <person name="Fan D."/>
            <person name="Wang W."/>
            <person name="Fu W."/>
            <person name="Wang T."/>
            <person name="Wang B."/>
            <person name="Zhang J."/>
            <person name="Peng Z."/>
            <person name="Li Y."/>
            <person name="Li N."/>
            <person name="Wang J."/>
            <person name="Chen M."/>
            <person name="He Y."/>
            <person name="Tan F."/>
            <person name="Song X."/>
            <person name="Zheng Q."/>
            <person name="Huang R."/>
            <person name="Yang H."/>
            <person name="Du X."/>
            <person name="Chen L."/>
            <person name="Yang M."/>
            <person name="Gaffney P.M."/>
            <person name="Wang S."/>
            <person name="Luo L."/>
            <person name="She Z."/>
            <person name="Ming Y."/>
            <person name="Huang W."/>
            <person name="Zhang S."/>
            <person name="Huang B."/>
            <person name="Zhang Y."/>
            <person name="Qu T."/>
            <person name="Ni P."/>
            <person name="Miao G."/>
            <person name="Wang J."/>
            <person name="Wang Q."/>
            <person name="Steinberg C.E."/>
            <person name="Wang H."/>
            <person name="Li N."/>
            <person name="Qian L."/>
            <person name="Zhang G."/>
            <person name="Li Y."/>
            <person name="Yang H."/>
            <person name="Liu X."/>
            <person name="Wang J."/>
            <person name="Yin Y."/>
            <person name="Wang J."/>
        </authorList>
    </citation>
    <scope>NUCLEOTIDE SEQUENCE [LARGE SCALE GENOMIC DNA]</scope>
    <source>
        <strain evidence="1">05x7-T-G4-1.051#20</strain>
    </source>
</reference>
<evidence type="ECO:0000313" key="1">
    <source>
        <dbReference type="EMBL" id="EKC22437.1"/>
    </source>
</evidence>
<dbReference type="InParanoid" id="K1PEX1"/>
<name>K1PEX1_MAGGI</name>
<gene>
    <name evidence="1" type="ORF">CGI_10002288</name>
</gene>